<dbReference type="GO" id="GO:0006302">
    <property type="term" value="P:double-strand break repair"/>
    <property type="evidence" value="ECO:0007669"/>
    <property type="project" value="TreeGrafter"/>
</dbReference>
<name>A0A0R2HE93_PEDPE</name>
<evidence type="ECO:0000313" key="10">
    <source>
        <dbReference type="EMBL" id="WEA57217.1"/>
    </source>
</evidence>
<keyword evidence="3 7" id="KW-0227">DNA damage</keyword>
<dbReference type="NCBIfam" id="TIGR00613">
    <property type="entry name" value="reco"/>
    <property type="match status" value="1"/>
</dbReference>
<evidence type="ECO:0000256" key="7">
    <source>
        <dbReference type="HAMAP-Rule" id="MF_00201"/>
    </source>
</evidence>
<dbReference type="EMBL" id="CP021474">
    <property type="protein sequence ID" value="ARW19589.1"/>
    <property type="molecule type" value="Genomic_DNA"/>
</dbReference>
<dbReference type="SMR" id="A0A0R2HE93"/>
<dbReference type="Pfam" id="PF02565">
    <property type="entry name" value="RecO_C"/>
    <property type="match status" value="1"/>
</dbReference>
<dbReference type="InterPro" id="IPR003717">
    <property type="entry name" value="RecO"/>
</dbReference>
<evidence type="ECO:0000256" key="4">
    <source>
        <dbReference type="ARBA" id="ARBA00023172"/>
    </source>
</evidence>
<dbReference type="PANTHER" id="PTHR33991">
    <property type="entry name" value="DNA REPAIR PROTEIN RECO"/>
    <property type="match status" value="1"/>
</dbReference>
<dbReference type="Pfam" id="PF11967">
    <property type="entry name" value="RecO_N"/>
    <property type="match status" value="1"/>
</dbReference>
<protein>
    <recommendedName>
        <fullName evidence="2 7">DNA repair protein RecO</fullName>
    </recommendedName>
    <alternativeName>
        <fullName evidence="6 7">Recombination protein O</fullName>
    </alternativeName>
</protein>
<dbReference type="GO" id="GO:0043590">
    <property type="term" value="C:bacterial nucleoid"/>
    <property type="evidence" value="ECO:0007669"/>
    <property type="project" value="TreeGrafter"/>
</dbReference>
<dbReference type="PANTHER" id="PTHR33991:SF1">
    <property type="entry name" value="DNA REPAIR PROTEIN RECO"/>
    <property type="match status" value="1"/>
</dbReference>
<dbReference type="InterPro" id="IPR012340">
    <property type="entry name" value="NA-bd_OB-fold"/>
</dbReference>
<evidence type="ECO:0000313" key="9">
    <source>
        <dbReference type="EMBL" id="ARW19589.1"/>
    </source>
</evidence>
<evidence type="ECO:0000313" key="12">
    <source>
        <dbReference type="Proteomes" id="UP001214131"/>
    </source>
</evidence>
<evidence type="ECO:0000313" key="11">
    <source>
        <dbReference type="Proteomes" id="UP000196118"/>
    </source>
</evidence>
<evidence type="ECO:0000256" key="2">
    <source>
        <dbReference type="ARBA" id="ARBA00021310"/>
    </source>
</evidence>
<dbReference type="SUPFAM" id="SSF50249">
    <property type="entry name" value="Nucleic acid-binding proteins"/>
    <property type="match status" value="1"/>
</dbReference>
<dbReference type="EMBL" id="CP118739">
    <property type="protein sequence ID" value="WEA57217.1"/>
    <property type="molecule type" value="Genomic_DNA"/>
</dbReference>
<dbReference type="GO" id="GO:0006310">
    <property type="term" value="P:DNA recombination"/>
    <property type="evidence" value="ECO:0007669"/>
    <property type="project" value="UniProtKB-UniRule"/>
</dbReference>
<dbReference type="Gene3D" id="2.40.50.140">
    <property type="entry name" value="Nucleic acid-binding proteins"/>
    <property type="match status" value="1"/>
</dbReference>
<sequence length="253" mass="29089">MNTVANADFNGIVMFERSHRENDLLVKFLTKEHGKRMFFIRNAKKVDFKLRSAILPFSHGQYTGLIRSNGLSYINAALDVQQFENIFQDITLNAYATFVLNLVDAAFDDNVKITSWFERINRALILIDAGNDAEIITDLIQIQLLNSFGISITWDHCVICGRTDLPLDYSEAFGGMLCQSHWERDEHRWHLKPKSARIIGILSAVSIFKLGQISISKETKQEIWNLTADIYKNQVGINLKSRSFIDQMKKWEI</sequence>
<keyword evidence="4 7" id="KW-0233">DNA recombination</keyword>
<comment type="function">
    <text evidence="7">Involved in DNA repair and RecF pathway recombination.</text>
</comment>
<dbReference type="GeneID" id="33062724"/>
<dbReference type="HAMAP" id="MF_00201">
    <property type="entry name" value="RecO"/>
    <property type="match status" value="1"/>
</dbReference>
<dbReference type="Proteomes" id="UP001214131">
    <property type="component" value="Chromosome"/>
</dbReference>
<dbReference type="InterPro" id="IPR022572">
    <property type="entry name" value="DNA_rep/recomb_RecO_N"/>
</dbReference>
<evidence type="ECO:0000259" key="8">
    <source>
        <dbReference type="Pfam" id="PF11967"/>
    </source>
</evidence>
<organism evidence="9 11">
    <name type="scientific">Pediococcus pentosaceus</name>
    <dbReference type="NCBI Taxonomy" id="1255"/>
    <lineage>
        <taxon>Bacteria</taxon>
        <taxon>Bacillati</taxon>
        <taxon>Bacillota</taxon>
        <taxon>Bacilli</taxon>
        <taxon>Lactobacillales</taxon>
        <taxon>Lactobacillaceae</taxon>
        <taxon>Pediococcus</taxon>
    </lineage>
</organism>
<gene>
    <name evidence="7 10" type="primary">recO</name>
    <name evidence="10" type="ORF">PWB86_08525</name>
    <name evidence="9" type="ORF">S100892_01016</name>
</gene>
<dbReference type="SUPFAM" id="SSF57863">
    <property type="entry name" value="ArfGap/RecO-like zinc finger"/>
    <property type="match status" value="1"/>
</dbReference>
<proteinExistence type="inferred from homology"/>
<evidence type="ECO:0000256" key="5">
    <source>
        <dbReference type="ARBA" id="ARBA00023204"/>
    </source>
</evidence>
<evidence type="ECO:0000256" key="1">
    <source>
        <dbReference type="ARBA" id="ARBA00007452"/>
    </source>
</evidence>
<reference evidence="9 11" key="1">
    <citation type="submission" date="2017-05" db="EMBL/GenBank/DDBJ databases">
        <title>Genome sequence of Pediococcus pentosaceus strain SRCM100892.</title>
        <authorList>
            <person name="Cho S.H."/>
        </authorList>
    </citation>
    <scope>NUCLEOTIDE SEQUENCE [LARGE SCALE GENOMIC DNA]</scope>
    <source>
        <strain evidence="9 11">SRCM100892</strain>
    </source>
</reference>
<dbReference type="InterPro" id="IPR037278">
    <property type="entry name" value="ARFGAP/RecO"/>
</dbReference>
<dbReference type="AlphaFoldDB" id="A0A0R2HE93"/>
<accession>A0A0R2HE93</accession>
<dbReference type="Gene3D" id="1.20.1440.120">
    <property type="entry name" value="Recombination protein O, C-terminal domain"/>
    <property type="match status" value="1"/>
</dbReference>
<dbReference type="Proteomes" id="UP000196118">
    <property type="component" value="Chromosome"/>
</dbReference>
<keyword evidence="5 7" id="KW-0234">DNA repair</keyword>
<dbReference type="OMA" id="LCTQSET"/>
<dbReference type="InterPro" id="IPR042242">
    <property type="entry name" value="RecO_C"/>
</dbReference>
<evidence type="ECO:0000256" key="3">
    <source>
        <dbReference type="ARBA" id="ARBA00022763"/>
    </source>
</evidence>
<feature type="domain" description="DNA replication/recombination mediator RecO N-terminal" evidence="8">
    <location>
        <begin position="9"/>
        <end position="82"/>
    </location>
</feature>
<dbReference type="RefSeq" id="WP_002833409.1">
    <property type="nucleotide sequence ID" value="NZ_BJZY01000006.1"/>
</dbReference>
<comment type="similarity">
    <text evidence="1 7">Belongs to the RecO family.</text>
</comment>
<evidence type="ECO:0000256" key="6">
    <source>
        <dbReference type="ARBA" id="ARBA00033409"/>
    </source>
</evidence>
<reference evidence="10 12" key="2">
    <citation type="submission" date="2023-02" db="EMBL/GenBank/DDBJ databases">
        <title>Comparative genomics and fermentation flavor characterization of five lactic acid bacteria reveal flavor biosynthesis metabolic pathways in fermented muskmelon puree.</title>
        <authorList>
            <person name="Yuan L."/>
            <person name="Li M."/>
            <person name="Xu X."/>
            <person name="Lao F."/>
            <person name="Wu J."/>
        </authorList>
    </citation>
    <scope>NUCLEOTIDE SEQUENCE [LARGE SCALE GENOMIC DNA]</scope>
    <source>
        <strain evidence="10 12">Ca-4</strain>
    </source>
</reference>